<gene>
    <name evidence="8" type="ORF">SAMN05660472_01058</name>
</gene>
<evidence type="ECO:0000256" key="2">
    <source>
        <dbReference type="ARBA" id="ARBA00012438"/>
    </source>
</evidence>
<reference evidence="8 9" key="1">
    <citation type="submission" date="2016-10" db="EMBL/GenBank/DDBJ databases">
        <authorList>
            <person name="de Groot N.N."/>
        </authorList>
    </citation>
    <scope>NUCLEOTIDE SEQUENCE [LARGE SCALE GENOMIC DNA]</scope>
    <source>
        <strain evidence="8 9">DSM 18346</strain>
    </source>
</reference>
<protein>
    <recommendedName>
        <fullName evidence="2">histidine kinase</fullName>
        <ecNumber evidence="2">2.7.13.3</ecNumber>
    </recommendedName>
</protein>
<evidence type="ECO:0000313" key="9">
    <source>
        <dbReference type="Proteomes" id="UP000198718"/>
    </source>
</evidence>
<dbReference type="SUPFAM" id="SSF55874">
    <property type="entry name" value="ATPase domain of HSP90 chaperone/DNA topoisomerase II/histidine kinase"/>
    <property type="match status" value="1"/>
</dbReference>
<dbReference type="GO" id="GO:0000155">
    <property type="term" value="F:phosphorelay sensor kinase activity"/>
    <property type="evidence" value="ECO:0007669"/>
    <property type="project" value="InterPro"/>
</dbReference>
<dbReference type="SMART" id="SM00387">
    <property type="entry name" value="HATPase_c"/>
    <property type="match status" value="1"/>
</dbReference>
<evidence type="ECO:0000313" key="8">
    <source>
        <dbReference type="EMBL" id="SDK22258.1"/>
    </source>
</evidence>
<feature type="domain" description="Histidine kinase" evidence="7">
    <location>
        <begin position="182"/>
        <end position="378"/>
    </location>
</feature>
<accession>A0A1G9A4N5</accession>
<comment type="catalytic activity">
    <reaction evidence="1">
        <text>ATP + protein L-histidine = ADP + protein N-phospho-L-histidine.</text>
        <dbReference type="EC" id="2.7.13.3"/>
    </reaction>
</comment>
<dbReference type="InterPro" id="IPR050482">
    <property type="entry name" value="Sensor_HK_TwoCompSys"/>
</dbReference>
<evidence type="ECO:0000256" key="1">
    <source>
        <dbReference type="ARBA" id="ARBA00000085"/>
    </source>
</evidence>
<dbReference type="GO" id="GO:0046983">
    <property type="term" value="F:protein dimerization activity"/>
    <property type="evidence" value="ECO:0007669"/>
    <property type="project" value="InterPro"/>
</dbReference>
<dbReference type="InterPro" id="IPR036890">
    <property type="entry name" value="HATPase_C_sf"/>
</dbReference>
<dbReference type="AlphaFoldDB" id="A0A1G9A4N5"/>
<dbReference type="InterPro" id="IPR011712">
    <property type="entry name" value="Sig_transdc_His_kin_sub3_dim/P"/>
</dbReference>
<evidence type="ECO:0000256" key="6">
    <source>
        <dbReference type="SAM" id="Coils"/>
    </source>
</evidence>
<dbReference type="Pfam" id="PF07730">
    <property type="entry name" value="HisKA_3"/>
    <property type="match status" value="1"/>
</dbReference>
<keyword evidence="5" id="KW-0902">Two-component regulatory system</keyword>
<evidence type="ECO:0000256" key="5">
    <source>
        <dbReference type="ARBA" id="ARBA00023012"/>
    </source>
</evidence>
<dbReference type="Gene3D" id="1.20.5.1930">
    <property type="match status" value="1"/>
</dbReference>
<dbReference type="Gene3D" id="3.30.565.10">
    <property type="entry name" value="Histidine kinase-like ATPase, C-terminal domain"/>
    <property type="match status" value="1"/>
</dbReference>
<dbReference type="PIRSF" id="PIRSF003169">
    <property type="entry name" value="STHK_DegS"/>
    <property type="match status" value="1"/>
</dbReference>
<keyword evidence="9" id="KW-1185">Reference proteome</keyword>
<keyword evidence="3" id="KW-0808">Transferase</keyword>
<proteinExistence type="predicted"/>
<evidence type="ECO:0000256" key="3">
    <source>
        <dbReference type="ARBA" id="ARBA00022679"/>
    </source>
</evidence>
<feature type="coiled-coil region" evidence="6">
    <location>
        <begin position="28"/>
        <end position="69"/>
    </location>
</feature>
<dbReference type="PANTHER" id="PTHR24421:SF55">
    <property type="entry name" value="SENSOR HISTIDINE KINASE YDFH"/>
    <property type="match status" value="1"/>
</dbReference>
<evidence type="ECO:0000256" key="4">
    <source>
        <dbReference type="ARBA" id="ARBA00022777"/>
    </source>
</evidence>
<dbReference type="OrthoDB" id="9781904at2"/>
<sequence length="378" mass="43926">MDITKLNEVFSKILISIEESKSEVLDICENIRKECIDLNMQLESIKDNVHQLIKKVDELEILEKNSRKELLKVSRDFVKYKEEDIREAYEKANMLQIQLITKRQQEKEFIKRRTEIEVRLKSAEKTLEKAENLTSKIDIVQEFLGGNLQDIHNTLEDIKQRHILGRKIIHAQEEERRRVARDIHDGPAQSLANLVIKAEVCEKLMGVDIDKSKEEIQELKKCIRESIKDIRKIIYNLRPMSLDDVGLVPTLQRYIEKFQAETSISIDFIILSQVALEDSVKSLSIFRIIQEALNNVRKHARAHTVKIRIEMNTKNICINIIDDGIGFDVEKAKLQQGEYDSFGLLNMKERVDLLNGDLQIKSEINEGTKITVNIPRED</sequence>
<dbReference type="InterPro" id="IPR008595">
    <property type="entry name" value="DegS"/>
</dbReference>
<dbReference type="GO" id="GO:0016020">
    <property type="term" value="C:membrane"/>
    <property type="evidence" value="ECO:0007669"/>
    <property type="project" value="InterPro"/>
</dbReference>
<dbReference type="InterPro" id="IPR003594">
    <property type="entry name" value="HATPase_dom"/>
</dbReference>
<dbReference type="PROSITE" id="PS50109">
    <property type="entry name" value="HIS_KIN"/>
    <property type="match status" value="1"/>
</dbReference>
<evidence type="ECO:0000259" key="7">
    <source>
        <dbReference type="PROSITE" id="PS50109"/>
    </source>
</evidence>
<dbReference type="STRING" id="393762.SAMN05660472_01058"/>
<dbReference type="Pfam" id="PF05384">
    <property type="entry name" value="DegS"/>
    <property type="match status" value="1"/>
</dbReference>
<dbReference type="Proteomes" id="UP000198718">
    <property type="component" value="Unassembled WGS sequence"/>
</dbReference>
<name>A0A1G9A4N5_9FIRM</name>
<dbReference type="InterPro" id="IPR016381">
    <property type="entry name" value="Sig_transdc_His_kinase_DegS"/>
</dbReference>
<dbReference type="Pfam" id="PF02518">
    <property type="entry name" value="HATPase_c"/>
    <property type="match status" value="1"/>
</dbReference>
<dbReference type="RefSeq" id="WP_090551265.1">
    <property type="nucleotide sequence ID" value="NZ_FNFP01000001.1"/>
</dbReference>
<organism evidence="8 9">
    <name type="scientific">Natronincola ferrireducens</name>
    <dbReference type="NCBI Taxonomy" id="393762"/>
    <lineage>
        <taxon>Bacteria</taxon>
        <taxon>Bacillati</taxon>
        <taxon>Bacillota</taxon>
        <taxon>Clostridia</taxon>
        <taxon>Peptostreptococcales</taxon>
        <taxon>Natronincolaceae</taxon>
        <taxon>Natronincola</taxon>
    </lineage>
</organism>
<keyword evidence="6" id="KW-0175">Coiled coil</keyword>
<dbReference type="EMBL" id="FNFP01000001">
    <property type="protein sequence ID" value="SDK22258.1"/>
    <property type="molecule type" value="Genomic_DNA"/>
</dbReference>
<keyword evidence="4 8" id="KW-0418">Kinase</keyword>
<dbReference type="CDD" id="cd16917">
    <property type="entry name" value="HATPase_UhpB-NarQ-NarX-like"/>
    <property type="match status" value="1"/>
</dbReference>
<dbReference type="InterPro" id="IPR005467">
    <property type="entry name" value="His_kinase_dom"/>
</dbReference>
<dbReference type="EC" id="2.7.13.3" evidence="2"/>
<dbReference type="PANTHER" id="PTHR24421">
    <property type="entry name" value="NITRATE/NITRITE SENSOR PROTEIN NARX-RELATED"/>
    <property type="match status" value="1"/>
</dbReference>